<comment type="similarity">
    <text evidence="3">Belongs to the cytochrome P450 family.</text>
</comment>
<dbReference type="CDD" id="cd11061">
    <property type="entry name" value="CYP67-like"/>
    <property type="match status" value="1"/>
</dbReference>
<evidence type="ECO:0000256" key="5">
    <source>
        <dbReference type="ARBA" id="ARBA00023002"/>
    </source>
</evidence>
<evidence type="ECO:0000256" key="6">
    <source>
        <dbReference type="ARBA" id="ARBA00023004"/>
    </source>
</evidence>
<dbReference type="PANTHER" id="PTHR24305">
    <property type="entry name" value="CYTOCHROME P450"/>
    <property type="match status" value="1"/>
</dbReference>
<dbReference type="Proteomes" id="UP000807469">
    <property type="component" value="Unassembled WGS sequence"/>
</dbReference>
<evidence type="ECO:0000256" key="9">
    <source>
        <dbReference type="SAM" id="Phobius"/>
    </source>
</evidence>
<dbReference type="EMBL" id="MU155142">
    <property type="protein sequence ID" value="KAF9484551.1"/>
    <property type="molecule type" value="Genomic_DNA"/>
</dbReference>
<protein>
    <submittedName>
        <fullName evidence="10">High nitrogen upregulated cytochrome P450 monooxygenase 2</fullName>
    </submittedName>
</protein>
<proteinExistence type="inferred from homology"/>
<evidence type="ECO:0000256" key="8">
    <source>
        <dbReference type="PIRSR" id="PIRSR602403-1"/>
    </source>
</evidence>
<accession>A0A9P6CXW5</accession>
<dbReference type="PANTHER" id="PTHR24305:SF187">
    <property type="entry name" value="P450, PUTATIVE (EUROFUNG)-RELATED"/>
    <property type="match status" value="1"/>
</dbReference>
<keyword evidence="9" id="KW-1133">Transmembrane helix</keyword>
<dbReference type="AlphaFoldDB" id="A0A9P6CXW5"/>
<dbReference type="InterPro" id="IPR001128">
    <property type="entry name" value="Cyt_P450"/>
</dbReference>
<sequence length="549" mass="61691">MDPAFLTVVTSLILHLLFNEYEEDHLPFLKKLAIVLPLIPSYAFYQQLYGSLLWAACIGYIATYATLFSSIVLYRVSPFHPLARYPGPLLAKCSKLWALYQVSTGKMHLVFSELHEKYGPVVRTGPNELSISEVSVVEPALGVNGMPKGPMWNGRKNPKTGQASLVSERDTRVHLERRKPWNKGLSSASVREYEPILRNRLFQLVDAFEEKAKDGVFIDFAEWMSMFSYDFMGDMAFGGLGYELMRDGDVNGLWALMEHGIKIQAYTQHVPWANGLLHKISGMGKAAAKLRHFVFTTAQKRAQRGIGPTGPDLSSWLLDELNPTPHPLQFSIYAREAQLIIVAGSDTSAAVISSVFHHILSDKKYFYRLRKELDDIFPLKGGEIPADNSSKLSELPFLNAVINEALRLTPPVPIDLQRGPEKGSGGRMFGSIFVPEGTGVHIPPYIIQRDPRYFHPHPDRFLPERWLPDPAGTFTTRVDAFFPFSLGPMNCPGKGLALLELRVVVATLVHKFDMELKPGYDTTDWEKKLDCYFVLTRGVLPVELKVRAV</sequence>
<dbReference type="GO" id="GO:0005506">
    <property type="term" value="F:iron ion binding"/>
    <property type="evidence" value="ECO:0007669"/>
    <property type="project" value="InterPro"/>
</dbReference>
<reference evidence="10" key="1">
    <citation type="submission" date="2020-11" db="EMBL/GenBank/DDBJ databases">
        <authorList>
            <consortium name="DOE Joint Genome Institute"/>
            <person name="Ahrendt S."/>
            <person name="Riley R."/>
            <person name="Andreopoulos W."/>
            <person name="Labutti K."/>
            <person name="Pangilinan J."/>
            <person name="Ruiz-Duenas F.J."/>
            <person name="Barrasa J.M."/>
            <person name="Sanchez-Garcia M."/>
            <person name="Camarero S."/>
            <person name="Miyauchi S."/>
            <person name="Serrano A."/>
            <person name="Linde D."/>
            <person name="Babiker R."/>
            <person name="Drula E."/>
            <person name="Ayuso-Fernandez I."/>
            <person name="Pacheco R."/>
            <person name="Padilla G."/>
            <person name="Ferreira P."/>
            <person name="Barriuso J."/>
            <person name="Kellner H."/>
            <person name="Castanera R."/>
            <person name="Alfaro M."/>
            <person name="Ramirez L."/>
            <person name="Pisabarro A.G."/>
            <person name="Kuo A."/>
            <person name="Tritt A."/>
            <person name="Lipzen A."/>
            <person name="He G."/>
            <person name="Yan M."/>
            <person name="Ng V."/>
            <person name="Cullen D."/>
            <person name="Martin F."/>
            <person name="Rosso M.-N."/>
            <person name="Henrissat B."/>
            <person name="Hibbett D."/>
            <person name="Martinez A.T."/>
            <person name="Grigoriev I.V."/>
        </authorList>
    </citation>
    <scope>NUCLEOTIDE SEQUENCE</scope>
    <source>
        <strain evidence="10">CIRM-BRFM 674</strain>
    </source>
</reference>
<dbReference type="Pfam" id="PF00067">
    <property type="entry name" value="p450"/>
    <property type="match status" value="1"/>
</dbReference>
<dbReference type="Gene3D" id="1.10.630.10">
    <property type="entry name" value="Cytochrome P450"/>
    <property type="match status" value="1"/>
</dbReference>
<evidence type="ECO:0000256" key="4">
    <source>
        <dbReference type="ARBA" id="ARBA00022723"/>
    </source>
</evidence>
<dbReference type="PRINTS" id="PR00385">
    <property type="entry name" value="P450"/>
</dbReference>
<dbReference type="InterPro" id="IPR036396">
    <property type="entry name" value="Cyt_P450_sf"/>
</dbReference>
<evidence type="ECO:0000313" key="11">
    <source>
        <dbReference type="Proteomes" id="UP000807469"/>
    </source>
</evidence>
<keyword evidence="5" id="KW-0560">Oxidoreductase</keyword>
<feature type="transmembrane region" description="Helical" evidence="9">
    <location>
        <begin position="52"/>
        <end position="74"/>
    </location>
</feature>
<organism evidence="10 11">
    <name type="scientific">Pholiota conissans</name>
    <dbReference type="NCBI Taxonomy" id="109636"/>
    <lineage>
        <taxon>Eukaryota</taxon>
        <taxon>Fungi</taxon>
        <taxon>Dikarya</taxon>
        <taxon>Basidiomycota</taxon>
        <taxon>Agaricomycotina</taxon>
        <taxon>Agaricomycetes</taxon>
        <taxon>Agaricomycetidae</taxon>
        <taxon>Agaricales</taxon>
        <taxon>Agaricineae</taxon>
        <taxon>Strophariaceae</taxon>
        <taxon>Pholiota</taxon>
    </lineage>
</organism>
<keyword evidence="8" id="KW-0349">Heme</keyword>
<evidence type="ECO:0000313" key="10">
    <source>
        <dbReference type="EMBL" id="KAF9484551.1"/>
    </source>
</evidence>
<name>A0A9P6CXW5_9AGAR</name>
<gene>
    <name evidence="10" type="ORF">BDN70DRAFT_104862</name>
</gene>
<comment type="pathway">
    <text evidence="2">Secondary metabolite biosynthesis.</text>
</comment>
<keyword evidence="9" id="KW-0812">Transmembrane</keyword>
<dbReference type="PRINTS" id="PR00465">
    <property type="entry name" value="EP450IV"/>
</dbReference>
<dbReference type="SUPFAM" id="SSF48264">
    <property type="entry name" value="Cytochrome P450"/>
    <property type="match status" value="1"/>
</dbReference>
<dbReference type="GO" id="GO:0004497">
    <property type="term" value="F:monooxygenase activity"/>
    <property type="evidence" value="ECO:0007669"/>
    <property type="project" value="UniProtKB-KW"/>
</dbReference>
<keyword evidence="9" id="KW-0472">Membrane</keyword>
<keyword evidence="6 8" id="KW-0408">Iron</keyword>
<dbReference type="GO" id="GO:0020037">
    <property type="term" value="F:heme binding"/>
    <property type="evidence" value="ECO:0007669"/>
    <property type="project" value="InterPro"/>
</dbReference>
<comment type="cofactor">
    <cofactor evidence="1 8">
        <name>heme</name>
        <dbReference type="ChEBI" id="CHEBI:30413"/>
    </cofactor>
</comment>
<evidence type="ECO:0000256" key="7">
    <source>
        <dbReference type="ARBA" id="ARBA00023033"/>
    </source>
</evidence>
<evidence type="ECO:0000256" key="2">
    <source>
        <dbReference type="ARBA" id="ARBA00005179"/>
    </source>
</evidence>
<comment type="caution">
    <text evidence="10">The sequence shown here is derived from an EMBL/GenBank/DDBJ whole genome shotgun (WGS) entry which is preliminary data.</text>
</comment>
<dbReference type="OrthoDB" id="6692864at2759"/>
<evidence type="ECO:0000256" key="1">
    <source>
        <dbReference type="ARBA" id="ARBA00001971"/>
    </source>
</evidence>
<dbReference type="InterPro" id="IPR002403">
    <property type="entry name" value="Cyt_P450_E_grp-IV"/>
</dbReference>
<feature type="binding site" description="axial binding residue" evidence="8">
    <location>
        <position position="491"/>
    </location>
    <ligand>
        <name>heme</name>
        <dbReference type="ChEBI" id="CHEBI:30413"/>
    </ligand>
    <ligandPart>
        <name>Fe</name>
        <dbReference type="ChEBI" id="CHEBI:18248"/>
    </ligandPart>
</feature>
<keyword evidence="11" id="KW-1185">Reference proteome</keyword>
<keyword evidence="4 8" id="KW-0479">Metal-binding</keyword>
<dbReference type="GO" id="GO:0016705">
    <property type="term" value="F:oxidoreductase activity, acting on paired donors, with incorporation or reduction of molecular oxygen"/>
    <property type="evidence" value="ECO:0007669"/>
    <property type="project" value="InterPro"/>
</dbReference>
<evidence type="ECO:0000256" key="3">
    <source>
        <dbReference type="ARBA" id="ARBA00010617"/>
    </source>
</evidence>
<dbReference type="InterPro" id="IPR050121">
    <property type="entry name" value="Cytochrome_P450_monoxygenase"/>
</dbReference>
<keyword evidence="7 10" id="KW-0503">Monooxygenase</keyword>